<dbReference type="InterPro" id="IPR016181">
    <property type="entry name" value="Acyl_CoA_acyltransferase"/>
</dbReference>
<dbReference type="RefSeq" id="WP_204663396.1">
    <property type="nucleotide sequence ID" value="NZ_CP056775.1"/>
</dbReference>
<evidence type="ECO:0000313" key="2">
    <source>
        <dbReference type="EMBL" id="QRR01261.1"/>
    </source>
</evidence>
<dbReference type="PANTHER" id="PTHR43305">
    <property type="entry name" value="FAMILY N-ACETYLTRANSFERASE, PUTATIVE (AFU_ORTHOLOGUE AFUA_2G01380)-RELATED"/>
    <property type="match status" value="1"/>
</dbReference>
<name>A0ABX7I586_9BACT</name>
<proteinExistence type="predicted"/>
<keyword evidence="3" id="KW-1185">Reference proteome</keyword>
<dbReference type="Pfam" id="PF00583">
    <property type="entry name" value="Acetyltransf_1"/>
    <property type="match status" value="1"/>
</dbReference>
<dbReference type="SUPFAM" id="SSF55729">
    <property type="entry name" value="Acyl-CoA N-acyltransferases (Nat)"/>
    <property type="match status" value="1"/>
</dbReference>
<evidence type="ECO:0000313" key="3">
    <source>
        <dbReference type="Proteomes" id="UP000612680"/>
    </source>
</evidence>
<dbReference type="CDD" id="cd04301">
    <property type="entry name" value="NAT_SF"/>
    <property type="match status" value="1"/>
</dbReference>
<feature type="domain" description="N-acetyltransferase" evidence="1">
    <location>
        <begin position="8"/>
        <end position="162"/>
    </location>
</feature>
<gene>
    <name evidence="2" type="ORF">HWI92_10265</name>
</gene>
<dbReference type="PROSITE" id="PS51186">
    <property type="entry name" value="GNAT"/>
    <property type="match status" value="1"/>
</dbReference>
<accession>A0ABX7I586</accession>
<protein>
    <submittedName>
        <fullName evidence="2">GNAT family N-acetyltransferase</fullName>
    </submittedName>
</protein>
<dbReference type="InterPro" id="IPR000182">
    <property type="entry name" value="GNAT_dom"/>
</dbReference>
<evidence type="ECO:0000259" key="1">
    <source>
        <dbReference type="PROSITE" id="PS51186"/>
    </source>
</evidence>
<dbReference type="Proteomes" id="UP000612680">
    <property type="component" value="Chromosome"/>
</dbReference>
<dbReference type="Gene3D" id="3.40.630.30">
    <property type="match status" value="1"/>
</dbReference>
<dbReference type="PANTHER" id="PTHR43305:SF1">
    <property type="entry name" value="FAMILY N-ACETYLTRANSFERASE, PUTATIVE (AFU_ORTHOLOGUE AFUA_2G01380)-RELATED"/>
    <property type="match status" value="1"/>
</dbReference>
<sequence length="162" mass="17927">MSLSSTPFEIVQASTDADYATAACLFAEYADSLDFTLSFQNFDNELTILPQMYGPPRGALLIVQVSGQSAGVAGLRQIENDETCEIKRMYIRPEFRGLKLGNALMTALIDIARKLGYKTVKLDTLGPKMPAAVNLYRSFSFQEIPAYNVNPHEGILYFAKTL</sequence>
<dbReference type="InterPro" id="IPR052777">
    <property type="entry name" value="Acetyltransferase_Enz"/>
</dbReference>
<reference evidence="2 3" key="1">
    <citation type="submission" date="2020-06" db="EMBL/GenBank/DDBJ databases">
        <title>Dyadobacter sandarakinus sp. nov., isolated from the soil of the Arctic Yellow River Station.</title>
        <authorList>
            <person name="Zhang Y."/>
            <person name="Peng F."/>
        </authorList>
    </citation>
    <scope>NUCLEOTIDE SEQUENCE [LARGE SCALE GENOMIC DNA]</scope>
    <source>
        <strain evidence="2 3">Q3-56</strain>
    </source>
</reference>
<organism evidence="2 3">
    <name type="scientific">Dyadobacter sandarakinus</name>
    <dbReference type="NCBI Taxonomy" id="2747268"/>
    <lineage>
        <taxon>Bacteria</taxon>
        <taxon>Pseudomonadati</taxon>
        <taxon>Bacteroidota</taxon>
        <taxon>Cytophagia</taxon>
        <taxon>Cytophagales</taxon>
        <taxon>Spirosomataceae</taxon>
        <taxon>Dyadobacter</taxon>
    </lineage>
</organism>
<dbReference type="EMBL" id="CP056775">
    <property type="protein sequence ID" value="QRR01261.1"/>
    <property type="molecule type" value="Genomic_DNA"/>
</dbReference>